<dbReference type="OrthoDB" id="6988097at2"/>
<dbReference type="EMBL" id="MUIO01000044">
    <property type="protein sequence ID" value="ORC58845.1"/>
    <property type="molecule type" value="Genomic_DNA"/>
</dbReference>
<gene>
    <name evidence="1" type="ORF">BZK31_12795</name>
</gene>
<proteinExistence type="predicted"/>
<name>A0A1X0N5J4_9PSED</name>
<organism evidence="1 2">
    <name type="scientific">Pseudomonas floridensis</name>
    <dbReference type="NCBI Taxonomy" id="1958950"/>
    <lineage>
        <taxon>Bacteria</taxon>
        <taxon>Pseudomonadati</taxon>
        <taxon>Pseudomonadota</taxon>
        <taxon>Gammaproteobacteria</taxon>
        <taxon>Pseudomonadales</taxon>
        <taxon>Pseudomonadaceae</taxon>
        <taxon>Pseudomonas</taxon>
    </lineage>
</organism>
<comment type="caution">
    <text evidence="1">The sequence shown here is derived from an EMBL/GenBank/DDBJ whole genome shotgun (WGS) entry which is preliminary data.</text>
</comment>
<reference evidence="2" key="1">
    <citation type="submission" date="2017-02" db="EMBL/GenBank/DDBJ databases">
        <title>Pseudomonas floridae sp. nov., a novel pathogenic bacterial species isolated from tomato.</title>
        <authorList>
            <person name="Timilsina S."/>
            <person name="Vallad G.E."/>
            <person name="Jones J.B."/>
        </authorList>
    </citation>
    <scope>NUCLEOTIDE SEQUENCE [LARGE SCALE GENOMIC DNA]</scope>
    <source>
        <strain evidence="2">GEV388</strain>
    </source>
</reference>
<protein>
    <submittedName>
        <fullName evidence="1">Uncharacterized protein</fullName>
    </submittedName>
</protein>
<accession>A0A1X0N5J4</accession>
<dbReference type="AlphaFoldDB" id="A0A1X0N5J4"/>
<dbReference type="Proteomes" id="UP000192815">
    <property type="component" value="Unassembled WGS sequence"/>
</dbReference>
<keyword evidence="2" id="KW-1185">Reference proteome</keyword>
<evidence type="ECO:0000313" key="1">
    <source>
        <dbReference type="EMBL" id="ORC58845.1"/>
    </source>
</evidence>
<sequence length="145" mass="16892">MTVWIVLSIICVMLSPLVWLRPSRRQSGRMALRMEARRIGMAMQLAPQEWPHWLAKEPPSPCAQYHRPRRSAKPDAWVYWQREPGAWVNRWREPCEDSVLLDHFSTLPADVFKVEADSQMIAVYWAERGEAEVLQRINAVLKALA</sequence>
<dbReference type="RefSeq" id="WP_083183240.1">
    <property type="nucleotide sequence ID" value="NZ_CBCRZR010000025.1"/>
</dbReference>
<evidence type="ECO:0000313" key="2">
    <source>
        <dbReference type="Proteomes" id="UP000192815"/>
    </source>
</evidence>